<evidence type="ECO:0000313" key="2">
    <source>
        <dbReference type="Proteomes" id="UP001054837"/>
    </source>
</evidence>
<accession>A0AAV4VPJ4</accession>
<organism evidence="1 2">
    <name type="scientific">Caerostris darwini</name>
    <dbReference type="NCBI Taxonomy" id="1538125"/>
    <lineage>
        <taxon>Eukaryota</taxon>
        <taxon>Metazoa</taxon>
        <taxon>Ecdysozoa</taxon>
        <taxon>Arthropoda</taxon>
        <taxon>Chelicerata</taxon>
        <taxon>Arachnida</taxon>
        <taxon>Araneae</taxon>
        <taxon>Araneomorphae</taxon>
        <taxon>Entelegynae</taxon>
        <taxon>Araneoidea</taxon>
        <taxon>Araneidae</taxon>
        <taxon>Caerostris</taxon>
    </lineage>
</organism>
<keyword evidence="2" id="KW-1185">Reference proteome</keyword>
<sequence length="101" mass="12281">MKSRRFFKIDPKRAYFCVNLLERIPGNQDVEQGRHGHYSYFIRRKQEREKSCEEPNDNTRQIKEKVENFTANGKNGFLLIILIVWWQCSKSNFELERWSRP</sequence>
<gene>
    <name evidence="1" type="ORF">CDAR_573441</name>
</gene>
<evidence type="ECO:0000313" key="1">
    <source>
        <dbReference type="EMBL" id="GIY71874.1"/>
    </source>
</evidence>
<name>A0AAV4VPJ4_9ARAC</name>
<dbReference type="EMBL" id="BPLQ01013405">
    <property type="protein sequence ID" value="GIY71874.1"/>
    <property type="molecule type" value="Genomic_DNA"/>
</dbReference>
<proteinExistence type="predicted"/>
<dbReference type="AlphaFoldDB" id="A0AAV4VPJ4"/>
<dbReference type="Proteomes" id="UP001054837">
    <property type="component" value="Unassembled WGS sequence"/>
</dbReference>
<protein>
    <submittedName>
        <fullName evidence="1">Uncharacterized protein</fullName>
    </submittedName>
</protein>
<comment type="caution">
    <text evidence="1">The sequence shown here is derived from an EMBL/GenBank/DDBJ whole genome shotgun (WGS) entry which is preliminary data.</text>
</comment>
<reference evidence="1 2" key="1">
    <citation type="submission" date="2021-06" db="EMBL/GenBank/DDBJ databases">
        <title>Caerostris darwini draft genome.</title>
        <authorList>
            <person name="Kono N."/>
            <person name="Arakawa K."/>
        </authorList>
    </citation>
    <scope>NUCLEOTIDE SEQUENCE [LARGE SCALE GENOMIC DNA]</scope>
</reference>